<dbReference type="SUPFAM" id="SSF56655">
    <property type="entry name" value="Carbohydrate phosphatase"/>
    <property type="match status" value="1"/>
</dbReference>
<proteinExistence type="inferred from homology"/>
<dbReference type="Pfam" id="PF01583">
    <property type="entry name" value="APS_kinase"/>
    <property type="match status" value="1"/>
</dbReference>
<dbReference type="GO" id="GO:0004781">
    <property type="term" value="F:sulfate adenylyltransferase (ATP) activity"/>
    <property type="evidence" value="ECO:0007669"/>
    <property type="project" value="TreeGrafter"/>
</dbReference>
<dbReference type="AlphaFoldDB" id="A0A2S6H189"/>
<keyword evidence="5 6" id="KW-0067">ATP-binding</keyword>
<evidence type="ECO:0000256" key="5">
    <source>
        <dbReference type="ARBA" id="ARBA00022840"/>
    </source>
</evidence>
<dbReference type="GO" id="GO:0046872">
    <property type="term" value="F:metal ion binding"/>
    <property type="evidence" value="ECO:0007669"/>
    <property type="project" value="UniProtKB-KW"/>
</dbReference>
<dbReference type="EMBL" id="PTIX01000001">
    <property type="protein sequence ID" value="PPK71224.1"/>
    <property type="molecule type" value="Genomic_DNA"/>
</dbReference>
<feature type="binding site" evidence="7">
    <location>
        <position position="319"/>
    </location>
    <ligand>
        <name>Mg(2+)</name>
        <dbReference type="ChEBI" id="CHEBI:18420"/>
        <label>1</label>
        <note>catalytic</note>
    </ligand>
</feature>
<dbReference type="CDD" id="cd01638">
    <property type="entry name" value="CysQ"/>
    <property type="match status" value="1"/>
</dbReference>
<feature type="binding site" evidence="7">
    <location>
        <position position="301"/>
    </location>
    <ligand>
        <name>Mg(2+)</name>
        <dbReference type="ChEBI" id="CHEBI:18420"/>
        <label>1</label>
        <note>catalytic</note>
    </ligand>
</feature>
<dbReference type="SMART" id="SM00382">
    <property type="entry name" value="AAA"/>
    <property type="match status" value="1"/>
</dbReference>
<dbReference type="PANTHER" id="PTHR42700:SF1">
    <property type="entry name" value="SULFATE ADENYLYLTRANSFERASE"/>
    <property type="match status" value="1"/>
</dbReference>
<dbReference type="GO" id="GO:0019379">
    <property type="term" value="P:sulfate assimilation, phosphoadenylyl sulfate reduction by phosphoadenylyl-sulfate reductase (thioredoxin)"/>
    <property type="evidence" value="ECO:0007669"/>
    <property type="project" value="TreeGrafter"/>
</dbReference>
<evidence type="ECO:0000259" key="9">
    <source>
        <dbReference type="SMART" id="SM00382"/>
    </source>
</evidence>
<evidence type="ECO:0000256" key="8">
    <source>
        <dbReference type="SAM" id="MobiDB-lite"/>
    </source>
</evidence>
<sequence length="498" mass="51620">MSGHGANGRAVNGPGAIGSGVNGHDGYSVNGHDGYSVNGRGGGGRVADGSGRGMGEPAGERETRRGTVVWLTGLSGAGKSTIARLLAVELGRAGTPVEVLDGDEVRAALAGELGFTKRDRDIQVQRVGYLAALLSRHGVTVVVALISPYREARDAVRDALESALVSFVEIHVRAPLEELVRRDTKGLYRKALAGEITGFTGISDPYEPPTRPDLVVDTDTCDPRTAAARIATLLRADPAEARDHLLAGDLAAAAGKRLLDLRAERGFGEPDALRDAGDQTSHAYLAARIAEHRPGDGLRSEESAGDGRGDRLWIIDPLDGTREFGEADRGDWAVHVALWSGGSLAAGAVSLPARGLLLTTADAVAAPRAPGRFRIAVSRTRPPALAESLAEALDADLVPMGSAGVKIASVLLGETDLYVHGGGQYEWDSAAPVAVALAAGLHASRLDGSPLVYGRPDAWLPDLVVCRPEDADGVLAAIREVSQATAAAPAAAAHKEDA</sequence>
<feature type="binding site" evidence="7">
    <location>
        <position position="428"/>
    </location>
    <ligand>
        <name>Mg(2+)</name>
        <dbReference type="ChEBI" id="CHEBI:18420"/>
        <label>1</label>
        <note>catalytic</note>
    </ligand>
</feature>
<keyword evidence="6" id="KW-0597">Phosphoprotein</keyword>
<keyword evidence="3 6" id="KW-0808">Transferase</keyword>
<feature type="binding site" evidence="6">
    <location>
        <begin position="73"/>
        <end position="80"/>
    </location>
    <ligand>
        <name>ATP</name>
        <dbReference type="ChEBI" id="CHEBI:30616"/>
    </ligand>
</feature>
<dbReference type="InterPro" id="IPR050512">
    <property type="entry name" value="Sulf_AdTrans/APS_kinase"/>
</dbReference>
<dbReference type="InterPro" id="IPR059117">
    <property type="entry name" value="APS_kinase_dom"/>
</dbReference>
<keyword evidence="4 6" id="KW-0547">Nucleotide-binding</keyword>
<dbReference type="Gene3D" id="3.40.190.80">
    <property type="match status" value="1"/>
</dbReference>
<dbReference type="InterPro" id="IPR027417">
    <property type="entry name" value="P-loop_NTPase"/>
</dbReference>
<keyword evidence="7" id="KW-0460">Magnesium</keyword>
<dbReference type="Gene3D" id="3.40.50.300">
    <property type="entry name" value="P-loop containing nucleotide triphosphate hydrolases"/>
    <property type="match status" value="1"/>
</dbReference>
<keyword evidence="7" id="KW-0479">Metal-binding</keyword>
<dbReference type="InterPro" id="IPR002891">
    <property type="entry name" value="APS"/>
</dbReference>
<reference evidence="10 11" key="1">
    <citation type="submission" date="2018-02" db="EMBL/GenBank/DDBJ databases">
        <title>Genomic Encyclopedia of Archaeal and Bacterial Type Strains, Phase II (KMG-II): from individual species to whole genera.</title>
        <authorList>
            <person name="Goeker M."/>
        </authorList>
    </citation>
    <scope>NUCLEOTIDE SEQUENCE [LARGE SCALE GENOMIC DNA]</scope>
    <source>
        <strain evidence="10 11">YU 961-1</strain>
    </source>
</reference>
<dbReference type="PRINTS" id="PR00377">
    <property type="entry name" value="IMPHPHTASES"/>
</dbReference>
<dbReference type="InterPro" id="IPR003593">
    <property type="entry name" value="AAA+_ATPase"/>
</dbReference>
<dbReference type="HAMAP" id="MF_00065">
    <property type="entry name" value="Adenylyl_sulf_kinase"/>
    <property type="match status" value="1"/>
</dbReference>
<comment type="function">
    <text evidence="6">Catalyzes the synthesis of activated sulfate.</text>
</comment>
<feature type="compositionally biased region" description="Gly residues" evidence="8">
    <location>
        <begin position="39"/>
        <end position="56"/>
    </location>
</feature>
<comment type="pathway">
    <text evidence="6">Sulfur metabolism; hydrogen sulfide biosynthesis; sulfite from sulfate: step 2/3.</text>
</comment>
<dbReference type="SUPFAM" id="SSF52540">
    <property type="entry name" value="P-loop containing nucleoside triphosphate hydrolases"/>
    <property type="match status" value="1"/>
</dbReference>
<dbReference type="GO" id="GO:0005524">
    <property type="term" value="F:ATP binding"/>
    <property type="evidence" value="ECO:0007669"/>
    <property type="project" value="UniProtKB-UniRule"/>
</dbReference>
<evidence type="ECO:0000256" key="1">
    <source>
        <dbReference type="ARBA" id="ARBA00001823"/>
    </source>
</evidence>
<feature type="active site" description="Phosphoserine intermediate" evidence="6">
    <location>
        <position position="147"/>
    </location>
</feature>
<evidence type="ECO:0000256" key="7">
    <source>
        <dbReference type="PIRSR" id="PIRSR600760-2"/>
    </source>
</evidence>
<dbReference type="InterPro" id="IPR000760">
    <property type="entry name" value="Inositol_monophosphatase-like"/>
</dbReference>
<evidence type="ECO:0000256" key="2">
    <source>
        <dbReference type="ARBA" id="ARBA00012121"/>
    </source>
</evidence>
<evidence type="ECO:0000256" key="6">
    <source>
        <dbReference type="HAMAP-Rule" id="MF_00065"/>
    </source>
</evidence>
<dbReference type="OrthoDB" id="9772456at2"/>
<keyword evidence="6 10" id="KW-0418">Kinase</keyword>
<feature type="domain" description="AAA+ ATPase" evidence="9">
    <location>
        <begin position="65"/>
        <end position="379"/>
    </location>
</feature>
<dbReference type="EC" id="2.7.1.25" evidence="2 6"/>
<name>A0A2S6H189_9PSEU</name>
<dbReference type="GO" id="GO:0005737">
    <property type="term" value="C:cytoplasm"/>
    <property type="evidence" value="ECO:0007669"/>
    <property type="project" value="TreeGrafter"/>
</dbReference>
<dbReference type="GO" id="GO:0070814">
    <property type="term" value="P:hydrogen sulfide biosynthetic process"/>
    <property type="evidence" value="ECO:0007669"/>
    <property type="project" value="UniProtKB-UniRule"/>
</dbReference>
<comment type="similarity">
    <text evidence="6">Belongs to the APS kinase family.</text>
</comment>
<dbReference type="RefSeq" id="WP_104476260.1">
    <property type="nucleotide sequence ID" value="NZ_CP154825.1"/>
</dbReference>
<protein>
    <recommendedName>
        <fullName evidence="2 6">Adenylyl-sulfate kinase</fullName>
        <ecNumber evidence="2 6">2.7.1.25</ecNumber>
    </recommendedName>
    <alternativeName>
        <fullName evidence="6">APS kinase</fullName>
    </alternativeName>
    <alternativeName>
        <fullName evidence="6">ATP adenosine-5'-phosphosulfate 3'-phosphotransferase</fullName>
    </alternativeName>
    <alternativeName>
        <fullName evidence="6">Adenosine-5'-phosphosulfate kinase</fullName>
    </alternativeName>
</protein>
<keyword evidence="11" id="KW-1185">Reference proteome</keyword>
<comment type="catalytic activity">
    <reaction evidence="1 6">
        <text>adenosine 5'-phosphosulfate + ATP = 3'-phosphoadenylyl sulfate + ADP + H(+)</text>
        <dbReference type="Rhea" id="RHEA:24152"/>
        <dbReference type="ChEBI" id="CHEBI:15378"/>
        <dbReference type="ChEBI" id="CHEBI:30616"/>
        <dbReference type="ChEBI" id="CHEBI:58243"/>
        <dbReference type="ChEBI" id="CHEBI:58339"/>
        <dbReference type="ChEBI" id="CHEBI:456216"/>
        <dbReference type="EC" id="2.7.1.25"/>
    </reaction>
</comment>
<dbReference type="GO" id="GO:0004020">
    <property type="term" value="F:adenylylsulfate kinase activity"/>
    <property type="evidence" value="ECO:0007669"/>
    <property type="project" value="UniProtKB-UniRule"/>
</dbReference>
<gene>
    <name evidence="6" type="primary">cysC</name>
    <name evidence="10" type="ORF">CLV40_101413</name>
</gene>
<feature type="binding site" evidence="7">
    <location>
        <position position="318"/>
    </location>
    <ligand>
        <name>Mg(2+)</name>
        <dbReference type="ChEBI" id="CHEBI:18420"/>
        <label>1</label>
        <note>catalytic</note>
    </ligand>
</feature>
<evidence type="ECO:0000313" key="10">
    <source>
        <dbReference type="EMBL" id="PPK71224.1"/>
    </source>
</evidence>
<feature type="region of interest" description="Disordered" evidence="8">
    <location>
        <begin position="1"/>
        <end position="63"/>
    </location>
</feature>
<evidence type="ECO:0000256" key="4">
    <source>
        <dbReference type="ARBA" id="ARBA00022741"/>
    </source>
</evidence>
<dbReference type="NCBIfam" id="NF003013">
    <property type="entry name" value="PRK03846.1"/>
    <property type="match status" value="1"/>
</dbReference>
<dbReference type="Pfam" id="PF00459">
    <property type="entry name" value="Inositol_P"/>
    <property type="match status" value="1"/>
</dbReference>
<comment type="caution">
    <text evidence="10">The sequence shown here is derived from an EMBL/GenBank/DDBJ whole genome shotgun (WGS) entry which is preliminary data.</text>
</comment>
<evidence type="ECO:0000313" key="11">
    <source>
        <dbReference type="Proteomes" id="UP000239203"/>
    </source>
</evidence>
<dbReference type="Proteomes" id="UP000239203">
    <property type="component" value="Unassembled WGS sequence"/>
</dbReference>
<comment type="cofactor">
    <cofactor evidence="7">
        <name>Mg(2+)</name>
        <dbReference type="ChEBI" id="CHEBI:18420"/>
    </cofactor>
</comment>
<accession>A0A2S6H189</accession>
<dbReference type="GO" id="GO:0010134">
    <property type="term" value="P:sulfate assimilation via adenylyl sulfate reduction"/>
    <property type="evidence" value="ECO:0007669"/>
    <property type="project" value="TreeGrafter"/>
</dbReference>
<dbReference type="UniPathway" id="UPA00140">
    <property type="reaction ID" value="UER00205"/>
</dbReference>
<dbReference type="Gene3D" id="3.30.540.10">
    <property type="entry name" value="Fructose-1,6-Bisphosphatase, subunit A, domain 1"/>
    <property type="match status" value="1"/>
</dbReference>
<feature type="binding site" evidence="7">
    <location>
        <position position="316"/>
    </location>
    <ligand>
        <name>Mg(2+)</name>
        <dbReference type="ChEBI" id="CHEBI:18420"/>
        <label>1</label>
        <note>catalytic</note>
    </ligand>
</feature>
<dbReference type="CDD" id="cd02027">
    <property type="entry name" value="APSK"/>
    <property type="match status" value="1"/>
</dbReference>
<evidence type="ECO:0000256" key="3">
    <source>
        <dbReference type="ARBA" id="ARBA00022679"/>
    </source>
</evidence>
<dbReference type="PANTHER" id="PTHR42700">
    <property type="entry name" value="SULFATE ADENYLYLTRANSFERASE"/>
    <property type="match status" value="1"/>
</dbReference>
<organism evidence="10 11">
    <name type="scientific">Actinokineospora auranticolor</name>
    <dbReference type="NCBI Taxonomy" id="155976"/>
    <lineage>
        <taxon>Bacteria</taxon>
        <taxon>Bacillati</taxon>
        <taxon>Actinomycetota</taxon>
        <taxon>Actinomycetes</taxon>
        <taxon>Pseudonocardiales</taxon>
        <taxon>Pseudonocardiaceae</taxon>
        <taxon>Actinokineospora</taxon>
    </lineage>
</organism>
<dbReference type="NCBIfam" id="TIGR00455">
    <property type="entry name" value="apsK"/>
    <property type="match status" value="1"/>
</dbReference>